<keyword evidence="1 4" id="KW-0238">DNA-binding</keyword>
<dbReference type="SUPFAM" id="SSF46689">
    <property type="entry name" value="Homeodomain-like"/>
    <property type="match status" value="1"/>
</dbReference>
<dbReference type="InParanoid" id="A0A1Y1ZCI3"/>
<comment type="caution">
    <text evidence="7">The sequence shown here is derived from an EMBL/GenBank/DDBJ whole genome shotgun (WGS) entry which is preliminary data.</text>
</comment>
<evidence type="ECO:0000256" key="2">
    <source>
        <dbReference type="ARBA" id="ARBA00023155"/>
    </source>
</evidence>
<dbReference type="CDD" id="cd00086">
    <property type="entry name" value="homeodomain"/>
    <property type="match status" value="1"/>
</dbReference>
<dbReference type="InterPro" id="IPR001356">
    <property type="entry name" value="HD"/>
</dbReference>
<dbReference type="SMART" id="SM00389">
    <property type="entry name" value="HOX"/>
    <property type="match status" value="1"/>
</dbReference>
<name>A0A1Y1ZCI3_9FUNG</name>
<feature type="domain" description="Homeobox" evidence="6">
    <location>
        <begin position="38"/>
        <end position="99"/>
    </location>
</feature>
<dbReference type="PROSITE" id="PS50071">
    <property type="entry name" value="HOMEOBOX_2"/>
    <property type="match status" value="1"/>
</dbReference>
<dbReference type="Gene3D" id="1.10.10.60">
    <property type="entry name" value="Homeodomain-like"/>
    <property type="match status" value="1"/>
</dbReference>
<dbReference type="InterPro" id="IPR017970">
    <property type="entry name" value="Homeobox_CS"/>
</dbReference>
<comment type="subcellular location">
    <subcellularLocation>
        <location evidence="4 5">Nucleus</location>
    </subcellularLocation>
</comment>
<dbReference type="AlphaFoldDB" id="A0A1Y1ZCI3"/>
<reference evidence="7 8" key="1">
    <citation type="submission" date="2016-07" db="EMBL/GenBank/DDBJ databases">
        <title>Pervasive Adenine N6-methylation of Active Genes in Fungi.</title>
        <authorList>
            <consortium name="DOE Joint Genome Institute"/>
            <person name="Mondo S.J."/>
            <person name="Dannebaum R.O."/>
            <person name="Kuo R.C."/>
            <person name="Labutti K."/>
            <person name="Haridas S."/>
            <person name="Kuo A."/>
            <person name="Salamov A."/>
            <person name="Ahrendt S.R."/>
            <person name="Lipzen A."/>
            <person name="Sullivan W."/>
            <person name="Andreopoulos W.B."/>
            <person name="Clum A."/>
            <person name="Lindquist E."/>
            <person name="Daum C."/>
            <person name="Ramamoorthy G.K."/>
            <person name="Gryganskyi A."/>
            <person name="Culley D."/>
            <person name="Magnuson J.K."/>
            <person name="James T.Y."/>
            <person name="O'Malley M.A."/>
            <person name="Stajich J.E."/>
            <person name="Spatafora J.W."/>
            <person name="Visel A."/>
            <person name="Grigoriev I.V."/>
        </authorList>
    </citation>
    <scope>NUCLEOTIDE SEQUENCE [LARGE SCALE GENOMIC DNA]</scope>
    <source>
        <strain evidence="7 8">CBS 931.73</strain>
    </source>
</reference>
<organism evidence="7 8">
    <name type="scientific">Basidiobolus meristosporus CBS 931.73</name>
    <dbReference type="NCBI Taxonomy" id="1314790"/>
    <lineage>
        <taxon>Eukaryota</taxon>
        <taxon>Fungi</taxon>
        <taxon>Fungi incertae sedis</taxon>
        <taxon>Zoopagomycota</taxon>
        <taxon>Entomophthoromycotina</taxon>
        <taxon>Basidiobolomycetes</taxon>
        <taxon>Basidiobolales</taxon>
        <taxon>Basidiobolaceae</taxon>
        <taxon>Basidiobolus</taxon>
    </lineage>
</organism>
<dbReference type="EMBL" id="MCFE01000004">
    <property type="protein sequence ID" value="ORY07983.1"/>
    <property type="molecule type" value="Genomic_DNA"/>
</dbReference>
<dbReference type="Pfam" id="PF00046">
    <property type="entry name" value="Homeodomain"/>
    <property type="match status" value="1"/>
</dbReference>
<dbReference type="InterPro" id="IPR009057">
    <property type="entry name" value="Homeodomain-like_sf"/>
</dbReference>
<dbReference type="GO" id="GO:0000981">
    <property type="term" value="F:DNA-binding transcription factor activity, RNA polymerase II-specific"/>
    <property type="evidence" value="ECO:0007669"/>
    <property type="project" value="InterPro"/>
</dbReference>
<dbReference type="GO" id="GO:0005634">
    <property type="term" value="C:nucleus"/>
    <property type="evidence" value="ECO:0007669"/>
    <property type="project" value="UniProtKB-SubCell"/>
</dbReference>
<gene>
    <name evidence="7" type="ORF">K493DRAFT_140920</name>
</gene>
<accession>A0A1Y1ZCI3</accession>
<sequence length="99" mass="11810">TSRQLKEGFELFKMEFTSAIDTLTRQGIDHLLSKECIADFHRSPVRFSKEIKRILNESFVSKSPYPTEEEKERLSRLCKLNYKQVSVWFANKRMRTKIH</sequence>
<dbReference type="Proteomes" id="UP000193498">
    <property type="component" value="Unassembled WGS sequence"/>
</dbReference>
<protein>
    <recommendedName>
        <fullName evidence="6">Homeobox domain-containing protein</fullName>
    </recommendedName>
</protein>
<evidence type="ECO:0000256" key="4">
    <source>
        <dbReference type="PROSITE-ProRule" id="PRU00108"/>
    </source>
</evidence>
<evidence type="ECO:0000256" key="5">
    <source>
        <dbReference type="RuleBase" id="RU000682"/>
    </source>
</evidence>
<feature type="non-terminal residue" evidence="7">
    <location>
        <position position="1"/>
    </location>
</feature>
<dbReference type="PROSITE" id="PS00027">
    <property type="entry name" value="HOMEOBOX_1"/>
    <property type="match status" value="1"/>
</dbReference>
<feature type="non-terminal residue" evidence="7">
    <location>
        <position position="99"/>
    </location>
</feature>
<evidence type="ECO:0000313" key="7">
    <source>
        <dbReference type="EMBL" id="ORY07983.1"/>
    </source>
</evidence>
<dbReference type="GO" id="GO:0003677">
    <property type="term" value="F:DNA binding"/>
    <property type="evidence" value="ECO:0007669"/>
    <property type="project" value="UniProtKB-UniRule"/>
</dbReference>
<evidence type="ECO:0000259" key="6">
    <source>
        <dbReference type="PROSITE" id="PS50071"/>
    </source>
</evidence>
<keyword evidence="2 4" id="KW-0371">Homeobox</keyword>
<keyword evidence="8" id="KW-1185">Reference proteome</keyword>
<evidence type="ECO:0000256" key="3">
    <source>
        <dbReference type="ARBA" id="ARBA00023242"/>
    </source>
</evidence>
<evidence type="ECO:0000256" key="1">
    <source>
        <dbReference type="ARBA" id="ARBA00023125"/>
    </source>
</evidence>
<keyword evidence="3 4" id="KW-0539">Nucleus</keyword>
<dbReference type="STRING" id="1314790.A0A1Y1ZCI3"/>
<dbReference type="OrthoDB" id="10056939at2759"/>
<proteinExistence type="predicted"/>
<evidence type="ECO:0000313" key="8">
    <source>
        <dbReference type="Proteomes" id="UP000193498"/>
    </source>
</evidence>